<dbReference type="InterPro" id="IPR011579">
    <property type="entry name" value="ATPase_dom"/>
</dbReference>
<dbReference type="Pfam" id="PF01637">
    <property type="entry name" value="ATPase_2"/>
    <property type="match status" value="1"/>
</dbReference>
<organism evidence="2 3">
    <name type="scientific">Candidatus Weimeria bifida</name>
    <dbReference type="NCBI Taxonomy" id="2599074"/>
    <lineage>
        <taxon>Bacteria</taxon>
        <taxon>Bacillati</taxon>
        <taxon>Bacillota</taxon>
        <taxon>Clostridia</taxon>
        <taxon>Lachnospirales</taxon>
        <taxon>Lachnospiraceae</taxon>
        <taxon>Candidatus Weimeria</taxon>
    </lineage>
</organism>
<gene>
    <name evidence="2" type="ORF">FRC54_04375</name>
</gene>
<keyword evidence="3" id="KW-1185">Reference proteome</keyword>
<dbReference type="PANTHER" id="PTHR34301:SF8">
    <property type="entry name" value="ATPASE DOMAIN-CONTAINING PROTEIN"/>
    <property type="match status" value="1"/>
</dbReference>
<dbReference type="GO" id="GO:0005524">
    <property type="term" value="F:ATP binding"/>
    <property type="evidence" value="ECO:0007669"/>
    <property type="project" value="InterPro"/>
</dbReference>
<dbReference type="AlphaFoldDB" id="A0A6N7IXZ6"/>
<dbReference type="EMBL" id="VOGC01000003">
    <property type="protein sequence ID" value="MQN01171.1"/>
    <property type="molecule type" value="Genomic_DNA"/>
</dbReference>
<evidence type="ECO:0000259" key="1">
    <source>
        <dbReference type="SMART" id="SM00382"/>
    </source>
</evidence>
<evidence type="ECO:0000313" key="3">
    <source>
        <dbReference type="Proteomes" id="UP000460257"/>
    </source>
</evidence>
<sequence length="343" mass="39296">MSNPFTLSFGKKPYEYISRIQQTDEILEDFNAEHPVSQVYMLTGVRGSGKTVLMSAIANHLSESDDWIVVELNPTRDLLKSLASKLYEKEKLKAAFINANLDFSVLGIGIHIEGASPVTDIEVAIERMLRIIQRMHKRVLITIDEVENSKTIREFVSAFQIYMRENYPVFLLMTGLYDNINALQNSNNVTFLYRAPKIEMGPLDTGAVVNSYKQIFDIDTDHAKNLASLTMGYPFAYQVLGYLCFKNKCAVNPEPVIGEYDQRLSEYVYTKIWSEMSEKDKKIAVAMTETQEVSEIMEKSEMKKSEFSPYRARLIKRGLAYSPERGKLCFLLPRFAEFVEVNY</sequence>
<dbReference type="InterPro" id="IPR027417">
    <property type="entry name" value="P-loop_NTPase"/>
</dbReference>
<feature type="domain" description="AAA+ ATPase" evidence="1">
    <location>
        <begin position="36"/>
        <end position="204"/>
    </location>
</feature>
<dbReference type="Gene3D" id="3.40.50.300">
    <property type="entry name" value="P-loop containing nucleotide triphosphate hydrolases"/>
    <property type="match status" value="1"/>
</dbReference>
<dbReference type="SMART" id="SM00382">
    <property type="entry name" value="AAA"/>
    <property type="match status" value="1"/>
</dbReference>
<accession>A0A6N7IXZ6</accession>
<proteinExistence type="predicted"/>
<dbReference type="PANTHER" id="PTHR34301">
    <property type="entry name" value="DNA-BINDING PROTEIN-RELATED"/>
    <property type="match status" value="1"/>
</dbReference>
<dbReference type="InterPro" id="IPR003593">
    <property type="entry name" value="AAA+_ATPase"/>
</dbReference>
<reference evidence="2" key="1">
    <citation type="journal article" date="2020" name="Appl. Environ. Microbiol.">
        <title>Medium-Chain Fatty Acid Synthesis by 'Candidatus Weimeria bifida' gen. nov., sp. nov., and 'Candidatus Pseudoramibacter fermentans' sp. nov.</title>
        <authorList>
            <person name="Scarborough M.J."/>
            <person name="Myers K.S."/>
            <person name="Donohue T.J."/>
            <person name="Noguera D.R."/>
        </authorList>
    </citation>
    <scope>NUCLEOTIDE SEQUENCE</scope>
    <source>
        <strain evidence="2">LCO1.1</strain>
    </source>
</reference>
<evidence type="ECO:0000313" key="2">
    <source>
        <dbReference type="EMBL" id="MQN01171.1"/>
    </source>
</evidence>
<comment type="caution">
    <text evidence="2">The sequence shown here is derived from an EMBL/GenBank/DDBJ whole genome shotgun (WGS) entry which is preliminary data.</text>
</comment>
<name>A0A6N7IXZ6_9FIRM</name>
<protein>
    <submittedName>
        <fullName evidence="2">AAA family ATPase</fullName>
    </submittedName>
</protein>
<dbReference type="Proteomes" id="UP000460257">
    <property type="component" value="Unassembled WGS sequence"/>
</dbReference>
<dbReference type="SUPFAM" id="SSF52540">
    <property type="entry name" value="P-loop containing nucleoside triphosphate hydrolases"/>
    <property type="match status" value="1"/>
</dbReference>